<feature type="non-terminal residue" evidence="1">
    <location>
        <position position="1"/>
    </location>
</feature>
<proteinExistence type="predicted"/>
<organism evidence="1">
    <name type="scientific">Nothobranchius rachovii</name>
    <name type="common">bluefin notho</name>
    <dbReference type="NCBI Taxonomy" id="451742"/>
    <lineage>
        <taxon>Eukaryota</taxon>
        <taxon>Metazoa</taxon>
        <taxon>Chordata</taxon>
        <taxon>Craniata</taxon>
        <taxon>Vertebrata</taxon>
        <taxon>Euteleostomi</taxon>
        <taxon>Actinopterygii</taxon>
        <taxon>Neopterygii</taxon>
        <taxon>Teleostei</taxon>
        <taxon>Neoteleostei</taxon>
        <taxon>Acanthomorphata</taxon>
        <taxon>Ovalentaria</taxon>
        <taxon>Atherinomorphae</taxon>
        <taxon>Cyprinodontiformes</taxon>
        <taxon>Nothobranchiidae</taxon>
        <taxon>Nothobranchius</taxon>
    </lineage>
</organism>
<accession>A0A1A8RH19</accession>
<gene>
    <name evidence="1" type="primary">Nfu_g_1_010535</name>
</gene>
<evidence type="ECO:0000313" key="1">
    <source>
        <dbReference type="EMBL" id="SBS05326.1"/>
    </source>
</evidence>
<dbReference type="AlphaFoldDB" id="A0A1A8RH19"/>
<dbReference type="EMBL" id="HAEH01016929">
    <property type="protein sequence ID" value="SBS05326.1"/>
    <property type="molecule type" value="Transcribed_RNA"/>
</dbReference>
<protein>
    <submittedName>
        <fullName evidence="1">Uncharacterized protein</fullName>
    </submittedName>
</protein>
<sequence>ENKRGASCIKDPKMEKLKRLRGPKKGTQSDVQPLAREQSGLGIVSKWIPLNE</sequence>
<reference evidence="1" key="1">
    <citation type="submission" date="2016-05" db="EMBL/GenBank/DDBJ databases">
        <authorList>
            <person name="Lavstsen T."/>
            <person name="Jespersen J.S."/>
        </authorList>
    </citation>
    <scope>NUCLEOTIDE SEQUENCE</scope>
    <source>
        <tissue evidence="1">Brain</tissue>
    </source>
</reference>
<reference evidence="1" key="2">
    <citation type="submission" date="2016-06" db="EMBL/GenBank/DDBJ databases">
        <title>The genome of a short-lived fish provides insights into sex chromosome evolution and the genetic control of aging.</title>
        <authorList>
            <person name="Reichwald K."/>
            <person name="Felder M."/>
            <person name="Petzold A."/>
            <person name="Koch P."/>
            <person name="Groth M."/>
            <person name="Platzer M."/>
        </authorList>
    </citation>
    <scope>NUCLEOTIDE SEQUENCE</scope>
    <source>
        <tissue evidence="1">Brain</tissue>
    </source>
</reference>
<feature type="non-terminal residue" evidence="1">
    <location>
        <position position="52"/>
    </location>
</feature>
<name>A0A1A8RH19_9TELE</name>